<evidence type="ECO:0000259" key="1">
    <source>
        <dbReference type="Pfam" id="PF20150"/>
    </source>
</evidence>
<reference evidence="2" key="1">
    <citation type="journal article" date="2023" name="Mol. Phylogenet. Evol.">
        <title>Genome-scale phylogeny and comparative genomics of the fungal order Sordariales.</title>
        <authorList>
            <person name="Hensen N."/>
            <person name="Bonometti L."/>
            <person name="Westerberg I."/>
            <person name="Brannstrom I.O."/>
            <person name="Guillou S."/>
            <person name="Cros-Aarteil S."/>
            <person name="Calhoun S."/>
            <person name="Haridas S."/>
            <person name="Kuo A."/>
            <person name="Mondo S."/>
            <person name="Pangilinan J."/>
            <person name="Riley R."/>
            <person name="LaButti K."/>
            <person name="Andreopoulos B."/>
            <person name="Lipzen A."/>
            <person name="Chen C."/>
            <person name="Yan M."/>
            <person name="Daum C."/>
            <person name="Ng V."/>
            <person name="Clum A."/>
            <person name="Steindorff A."/>
            <person name="Ohm R.A."/>
            <person name="Martin F."/>
            <person name="Silar P."/>
            <person name="Natvig D.O."/>
            <person name="Lalanne C."/>
            <person name="Gautier V."/>
            <person name="Ament-Velasquez S.L."/>
            <person name="Kruys A."/>
            <person name="Hutchinson M.I."/>
            <person name="Powell A.J."/>
            <person name="Barry K."/>
            <person name="Miller A.N."/>
            <person name="Grigoriev I.V."/>
            <person name="Debuchy R."/>
            <person name="Gladieux P."/>
            <person name="Hiltunen Thoren M."/>
            <person name="Johannesson H."/>
        </authorList>
    </citation>
    <scope>NUCLEOTIDE SEQUENCE</scope>
    <source>
        <strain evidence="2">CBS 359.72</strain>
    </source>
</reference>
<organism evidence="2 3">
    <name type="scientific">Corynascus novoguineensis</name>
    <dbReference type="NCBI Taxonomy" id="1126955"/>
    <lineage>
        <taxon>Eukaryota</taxon>
        <taxon>Fungi</taxon>
        <taxon>Dikarya</taxon>
        <taxon>Ascomycota</taxon>
        <taxon>Pezizomycotina</taxon>
        <taxon>Sordariomycetes</taxon>
        <taxon>Sordariomycetidae</taxon>
        <taxon>Sordariales</taxon>
        <taxon>Chaetomiaceae</taxon>
        <taxon>Corynascus</taxon>
    </lineage>
</organism>
<dbReference type="Pfam" id="PF20150">
    <property type="entry name" value="2EXR"/>
    <property type="match status" value="1"/>
</dbReference>
<dbReference type="PANTHER" id="PTHR35910">
    <property type="entry name" value="2EXR DOMAIN-CONTAINING PROTEIN"/>
    <property type="match status" value="1"/>
</dbReference>
<feature type="domain" description="2EXR" evidence="1">
    <location>
        <begin position="5"/>
        <end position="101"/>
    </location>
</feature>
<gene>
    <name evidence="2" type="ORF">C7999DRAFT_29616</name>
</gene>
<evidence type="ECO:0000313" key="3">
    <source>
        <dbReference type="Proteomes" id="UP001303647"/>
    </source>
</evidence>
<comment type="caution">
    <text evidence="2">The sequence shown here is derived from an EMBL/GenBank/DDBJ whole genome shotgun (WGS) entry which is preliminary data.</text>
</comment>
<dbReference type="PANTHER" id="PTHR35910:SF6">
    <property type="entry name" value="2EXR DOMAIN-CONTAINING PROTEIN"/>
    <property type="match status" value="1"/>
</dbReference>
<sequence>MAPAFTIFTCLPLELRQLIWHLALPDDEPEVLVLRAEQVGRRDQDKALVPLTVDTGFPVLMHTCRESRDYARHHSGIHFRFSQEACCEVPFRPFRPDRDTVFWDEDQHHCLWVPFYTADHDRWLSELRHLALPSPTALLGQHLAECILQHCPQLRTLSVVFADSGNHNWVQTRFAAPARRHRLRRIEPGHARRMKIVYDTWQYDSAFQITVHEFLMIFRNELNDHGTLVGNHHECAGQAWSLDPSANLQCLAQTFVEWRRRGWVEARVEKRHREA</sequence>
<protein>
    <recommendedName>
        <fullName evidence="1">2EXR domain-containing protein</fullName>
    </recommendedName>
</protein>
<dbReference type="InterPro" id="IPR045518">
    <property type="entry name" value="2EXR"/>
</dbReference>
<evidence type="ECO:0000313" key="2">
    <source>
        <dbReference type="EMBL" id="KAK4249941.1"/>
    </source>
</evidence>
<reference evidence="2" key="2">
    <citation type="submission" date="2023-05" db="EMBL/GenBank/DDBJ databases">
        <authorList>
            <consortium name="Lawrence Berkeley National Laboratory"/>
            <person name="Steindorff A."/>
            <person name="Hensen N."/>
            <person name="Bonometti L."/>
            <person name="Westerberg I."/>
            <person name="Brannstrom I.O."/>
            <person name="Guillou S."/>
            <person name="Cros-Aarteil S."/>
            <person name="Calhoun S."/>
            <person name="Haridas S."/>
            <person name="Kuo A."/>
            <person name="Mondo S."/>
            <person name="Pangilinan J."/>
            <person name="Riley R."/>
            <person name="Labutti K."/>
            <person name="Andreopoulos B."/>
            <person name="Lipzen A."/>
            <person name="Chen C."/>
            <person name="Yanf M."/>
            <person name="Daum C."/>
            <person name="Ng V."/>
            <person name="Clum A."/>
            <person name="Ohm R."/>
            <person name="Martin F."/>
            <person name="Silar P."/>
            <person name="Natvig D."/>
            <person name="Lalanne C."/>
            <person name="Gautier V."/>
            <person name="Ament-Velasquez S.L."/>
            <person name="Kruys A."/>
            <person name="Hutchinson M.I."/>
            <person name="Powell A.J."/>
            <person name="Barry K."/>
            <person name="Miller A.N."/>
            <person name="Grigoriev I.V."/>
            <person name="Debuchy R."/>
            <person name="Gladieux P."/>
            <person name="Thoren M.H."/>
            <person name="Johannesson H."/>
        </authorList>
    </citation>
    <scope>NUCLEOTIDE SEQUENCE</scope>
    <source>
        <strain evidence="2">CBS 359.72</strain>
    </source>
</reference>
<accession>A0AAN7CXZ6</accession>
<dbReference type="AlphaFoldDB" id="A0AAN7CXZ6"/>
<proteinExistence type="predicted"/>
<name>A0AAN7CXZ6_9PEZI</name>
<dbReference type="EMBL" id="MU857618">
    <property type="protein sequence ID" value="KAK4249941.1"/>
    <property type="molecule type" value="Genomic_DNA"/>
</dbReference>
<keyword evidence="3" id="KW-1185">Reference proteome</keyword>
<dbReference type="Proteomes" id="UP001303647">
    <property type="component" value="Unassembled WGS sequence"/>
</dbReference>